<feature type="signal peptide" evidence="1">
    <location>
        <begin position="1"/>
        <end position="24"/>
    </location>
</feature>
<protein>
    <submittedName>
        <fullName evidence="3">Amidohydrolase</fullName>
    </submittedName>
</protein>
<organism evidence="3 6">
    <name type="scientific">Hydrogenophaga crassostreae</name>
    <dbReference type="NCBI Taxonomy" id="1763535"/>
    <lineage>
        <taxon>Bacteria</taxon>
        <taxon>Pseudomonadati</taxon>
        <taxon>Pseudomonadota</taxon>
        <taxon>Betaproteobacteria</taxon>
        <taxon>Burkholderiales</taxon>
        <taxon>Comamonadaceae</taxon>
        <taxon>Hydrogenophaga</taxon>
    </lineage>
</organism>
<evidence type="ECO:0000313" key="3">
    <source>
        <dbReference type="EMBL" id="AOW14393.1"/>
    </source>
</evidence>
<gene>
    <name evidence="3" type="ORF">LPB072_17685</name>
    <name evidence="4" type="ORF">LPB72_03350</name>
</gene>
<dbReference type="KEGG" id="hyl:LPB072_17685"/>
<dbReference type="STRING" id="1763535.LPB072_17685"/>
<dbReference type="Gene3D" id="3.20.20.140">
    <property type="entry name" value="Metal-dependent hydrolases"/>
    <property type="match status" value="1"/>
</dbReference>
<evidence type="ECO:0000256" key="1">
    <source>
        <dbReference type="SAM" id="SignalP"/>
    </source>
</evidence>
<dbReference type="Proteomes" id="UP000185657">
    <property type="component" value="Unassembled WGS sequence"/>
</dbReference>
<dbReference type="EMBL" id="CP017476">
    <property type="protein sequence ID" value="AOW14393.1"/>
    <property type="molecule type" value="Genomic_DNA"/>
</dbReference>
<dbReference type="Proteomes" id="UP000185680">
    <property type="component" value="Chromosome"/>
</dbReference>
<dbReference type="AlphaFoldDB" id="A0A163CM39"/>
<keyword evidence="5" id="KW-1185">Reference proteome</keyword>
<keyword evidence="3" id="KW-0378">Hydrolase</keyword>
<sequence length="284" mass="32141">MPLNRRRWMLGTAAGLVASGPLRAADADPMPIFDAHLHYSHDAWERLPPKEAVALLRKAGLMRAMVSSSSDDGTQLLYKEAPDLILPSLRPYRKRGELGSWMHDATVPAMLEQRLAQYAYVAIGEYHIYGKDADLPVMRRVVQLAKQHKLFLHSHSDADAIERQFKQDPGARILWAHSGFDDPAKVRAMLGQHNNLWCDLAFRSDHATQGKVDAGWREAFMAYPDRFMVGTDTFTPERWYYVVEHANWTRAWLADLPRDVAERIGYRNGEALFASMALKPGGTT</sequence>
<reference evidence="3 6" key="2">
    <citation type="submission" date="2016-10" db="EMBL/GenBank/DDBJ databases">
        <title>Hydorgenophaga sp. LPB0072 isolated from gastropod.</title>
        <authorList>
            <person name="Kim E."/>
            <person name="Yi H."/>
        </authorList>
    </citation>
    <scope>NUCLEOTIDE SEQUENCE [LARGE SCALE GENOMIC DNA]</scope>
    <source>
        <strain evidence="3 6">LPB0072</strain>
    </source>
</reference>
<feature type="chain" id="PRO_5044549465" evidence="1">
    <location>
        <begin position="25"/>
        <end position="284"/>
    </location>
</feature>
<dbReference type="EMBL" id="LVWD01000003">
    <property type="protein sequence ID" value="OAD43582.1"/>
    <property type="molecule type" value="Genomic_DNA"/>
</dbReference>
<name>A0A163CM39_9BURK</name>
<feature type="domain" description="Amidohydrolase-related" evidence="2">
    <location>
        <begin position="104"/>
        <end position="273"/>
    </location>
</feature>
<evidence type="ECO:0000259" key="2">
    <source>
        <dbReference type="Pfam" id="PF04909"/>
    </source>
</evidence>
<dbReference type="InterPro" id="IPR006680">
    <property type="entry name" value="Amidohydro-rel"/>
</dbReference>
<dbReference type="GO" id="GO:0016787">
    <property type="term" value="F:hydrolase activity"/>
    <property type="evidence" value="ECO:0007669"/>
    <property type="project" value="UniProtKB-KW"/>
</dbReference>
<dbReference type="Pfam" id="PF04909">
    <property type="entry name" value="Amidohydro_2"/>
    <property type="match status" value="1"/>
</dbReference>
<keyword evidence="1" id="KW-0732">Signal</keyword>
<dbReference type="InterPro" id="IPR006311">
    <property type="entry name" value="TAT_signal"/>
</dbReference>
<dbReference type="SUPFAM" id="SSF51556">
    <property type="entry name" value="Metallo-dependent hydrolases"/>
    <property type="match status" value="1"/>
</dbReference>
<dbReference type="PROSITE" id="PS51318">
    <property type="entry name" value="TAT"/>
    <property type="match status" value="1"/>
</dbReference>
<reference evidence="4 5" key="1">
    <citation type="submission" date="2016-02" db="EMBL/GenBank/DDBJ databases">
        <title>Draft genome sequence of Hydrogenophaga sp. LPB0072.</title>
        <authorList>
            <person name="Shin S.-K."/>
            <person name="Yi H."/>
        </authorList>
    </citation>
    <scope>NUCLEOTIDE SEQUENCE [LARGE SCALE GENOMIC DNA]</scope>
    <source>
        <strain evidence="4 5">LPB0072</strain>
    </source>
</reference>
<proteinExistence type="predicted"/>
<evidence type="ECO:0000313" key="6">
    <source>
        <dbReference type="Proteomes" id="UP000185680"/>
    </source>
</evidence>
<evidence type="ECO:0000313" key="4">
    <source>
        <dbReference type="EMBL" id="OAD43582.1"/>
    </source>
</evidence>
<dbReference type="InterPro" id="IPR032466">
    <property type="entry name" value="Metal_Hydrolase"/>
</dbReference>
<accession>A0A163CM39</accession>
<evidence type="ECO:0000313" key="5">
    <source>
        <dbReference type="Proteomes" id="UP000185657"/>
    </source>
</evidence>